<name>A0AAE1IU53_9FABA</name>
<sequence length="596" mass="67270">MVAVGFSSVVPRLKREECKRTKHDSNFSDWKILIGPSDWDDYSRGKEDSARYRIHNLPEKLSPGVYELGIAVSRIGVGRMVYKLDPDRIVVVYLGKADNVRTRLQQYGRTGAHLSNNCLTSDPDDSNPACTQKGKGFFEEIFSQGYPIIYRWAPMQSKEDAKKTESRLLNVFDYAWNTSNNGTRRQDDIIKKINKVASSPTTISNMDKLLQPFTRKRVGIRIKSSSMPSPDGKLHEIDRGSYNFVSRVFKFGRSNPRLVQDVPSVIQDNTTRFCGVVLGDGSICTRPPAERRMRCVEHKGMRINGSTSKRRMKSENNLDIELNVPSNPRLLQDVPGVIQDNTTRFCGVVLGDGSICTRPPAERRMRCVEHKGMRINGSTSQRRMKSENNQDIELNVPSNPRLLQDVPGVIQDNTTRFCGVVLGDGSICTRPPAERRMRCFEHKGMRINGSTSQRRMKSENNQDIELNVPSNPRLLQDVPGVIQDNTKRFCGVVLGDGSICTRPPAERRMRCVEHKGMRINGSTSQRRMKSENNQDIELNVPSNLRLVQDVPGVIQDKATRFCGVVLGDGSICTRPPAERRVRCVEHKGMRINGFNF</sequence>
<dbReference type="GO" id="GO:0003677">
    <property type="term" value="F:DNA binding"/>
    <property type="evidence" value="ECO:0007669"/>
    <property type="project" value="InterPro"/>
</dbReference>
<dbReference type="AlphaFoldDB" id="A0AAE1IU53"/>
<dbReference type="Proteomes" id="UP001293593">
    <property type="component" value="Unassembled WGS sequence"/>
</dbReference>
<dbReference type="InterPro" id="IPR038909">
    <property type="entry name" value="Effector_transcript"/>
</dbReference>
<feature type="domain" description="GIY-YIG" evidence="1">
    <location>
        <begin position="74"/>
        <end position="182"/>
    </location>
</feature>
<gene>
    <name evidence="2" type="ORF">QN277_009058</name>
</gene>
<proteinExistence type="predicted"/>
<evidence type="ECO:0000313" key="3">
    <source>
        <dbReference type="Proteomes" id="UP001293593"/>
    </source>
</evidence>
<dbReference type="EMBL" id="JAWXYG010000013">
    <property type="protein sequence ID" value="KAK4256153.1"/>
    <property type="molecule type" value="Genomic_DNA"/>
</dbReference>
<reference evidence="2" key="1">
    <citation type="submission" date="2023-10" db="EMBL/GenBank/DDBJ databases">
        <title>Chromosome-level genome of the transformable northern wattle, Acacia crassicarpa.</title>
        <authorList>
            <person name="Massaro I."/>
            <person name="Sinha N.R."/>
            <person name="Poethig S."/>
            <person name="Leichty A.R."/>
        </authorList>
    </citation>
    <scope>NUCLEOTIDE SEQUENCE</scope>
    <source>
        <strain evidence="2">Acra3RX</strain>
        <tissue evidence="2">Leaf</tissue>
    </source>
</reference>
<evidence type="ECO:0000313" key="2">
    <source>
        <dbReference type="EMBL" id="KAK4256153.1"/>
    </source>
</evidence>
<protein>
    <recommendedName>
        <fullName evidence="1">GIY-YIG domain-containing protein</fullName>
    </recommendedName>
</protein>
<dbReference type="PANTHER" id="PTHR35133:SF1">
    <property type="entry name" value="PROTEIN EFFECTOR OF TRANSCRIPTION 2-RELATED"/>
    <property type="match status" value="1"/>
</dbReference>
<dbReference type="Pfam" id="PF19239">
    <property type="entry name" value="GIY_YIG_domain"/>
    <property type="match status" value="1"/>
</dbReference>
<dbReference type="SMART" id="SM00465">
    <property type="entry name" value="GIYc"/>
    <property type="match status" value="1"/>
</dbReference>
<keyword evidence="3" id="KW-1185">Reference proteome</keyword>
<evidence type="ECO:0000259" key="1">
    <source>
        <dbReference type="SMART" id="SM00465"/>
    </source>
</evidence>
<accession>A0AAE1IU53</accession>
<organism evidence="2 3">
    <name type="scientific">Acacia crassicarpa</name>
    <name type="common">northern wattle</name>
    <dbReference type="NCBI Taxonomy" id="499986"/>
    <lineage>
        <taxon>Eukaryota</taxon>
        <taxon>Viridiplantae</taxon>
        <taxon>Streptophyta</taxon>
        <taxon>Embryophyta</taxon>
        <taxon>Tracheophyta</taxon>
        <taxon>Spermatophyta</taxon>
        <taxon>Magnoliopsida</taxon>
        <taxon>eudicotyledons</taxon>
        <taxon>Gunneridae</taxon>
        <taxon>Pentapetalae</taxon>
        <taxon>rosids</taxon>
        <taxon>fabids</taxon>
        <taxon>Fabales</taxon>
        <taxon>Fabaceae</taxon>
        <taxon>Caesalpinioideae</taxon>
        <taxon>mimosoid clade</taxon>
        <taxon>Acacieae</taxon>
        <taxon>Acacia</taxon>
    </lineage>
</organism>
<dbReference type="PANTHER" id="PTHR35133">
    <property type="entry name" value="PROTEIN EFFECTOR OF TRANSCRIPTION 2-RELATED"/>
    <property type="match status" value="1"/>
</dbReference>
<comment type="caution">
    <text evidence="2">The sequence shown here is derived from an EMBL/GenBank/DDBJ whole genome shotgun (WGS) entry which is preliminary data.</text>
</comment>
<dbReference type="GO" id="GO:0006355">
    <property type="term" value="P:regulation of DNA-templated transcription"/>
    <property type="evidence" value="ECO:0007669"/>
    <property type="project" value="InterPro"/>
</dbReference>
<dbReference type="InterPro" id="IPR000305">
    <property type="entry name" value="GIY-YIG_endonuc"/>
</dbReference>